<evidence type="ECO:0000259" key="2">
    <source>
        <dbReference type="PROSITE" id="PS50181"/>
    </source>
</evidence>
<dbReference type="InterPro" id="IPR001810">
    <property type="entry name" value="F-box_dom"/>
</dbReference>
<dbReference type="SMART" id="SM00256">
    <property type="entry name" value="FBOX"/>
    <property type="match status" value="1"/>
</dbReference>
<dbReference type="STRING" id="252740.A0A423W4P0"/>
<feature type="region of interest" description="Disordered" evidence="1">
    <location>
        <begin position="651"/>
        <end position="687"/>
    </location>
</feature>
<feature type="domain" description="F-box" evidence="2">
    <location>
        <begin position="168"/>
        <end position="214"/>
    </location>
</feature>
<dbReference type="InterPro" id="IPR006553">
    <property type="entry name" value="Leu-rich_rpt_Cys-con_subtyp"/>
</dbReference>
<evidence type="ECO:0000313" key="4">
    <source>
        <dbReference type="Proteomes" id="UP000284375"/>
    </source>
</evidence>
<sequence>MSGALAAAATAVVHIDAEEIEAFSNDPAFLDPPAIVEPELRPKKNKGNRHRLLRGLQHRSSSPSLARAGRARSSSSPYHGPGSFSCVSLAASSSSPFGQPSPGYFSASSHGALSTAPTSIPGTPGQESYFDGVDNVLAARKVTNLDRAASSTLTVPLPAEYRPKKAIFKIWEHLPREIKIQVLSFLQPRDLVLASAVCKEFHELCFDGQLWTSFDASEFYRDIPAESLAQIIVAAGPFIKDLNLRGCVQVEHYKRAEVIVKACRNLINATLEGCRNLQRTTLHSLVRNNDKLAHLNLTGLTAVTNTTCKLIAQSCPSLELLNVSWCKHMDAEGVRVIVEACPKLKDLRAGEVKGFDDTSVALAIYKTNHLERLLLAGCDDLDDQALSTMIHGANPTIDILTDRPIVPPRKLRHLDLSRCKALTSDGVQALGHFVPNLEGLSLAHCTGLTDAALEPILLTTPRLTHLDLEDCRGFTNRILSEHLAKSPCAPNLEHLCISSCEDLGDSGMLPVIRSCKNLESAYLDNTRVSDLVLAEAASMVRQRSRRTDDATLRPRIGLSMAVYDCQHVTWTGVREVLSRNAEIKTTTTPANGNNGERRQKTYPTEVIALKCFYGWQMTVDEHTKRVLRGDLASANRLERKWADYMQANEEAGAGGAGGRRRRRRAREAQMAHADEEEGGAGVGGAGGRRRARTAACVVM</sequence>
<feature type="region of interest" description="Disordered" evidence="1">
    <location>
        <begin position="28"/>
        <end position="79"/>
    </location>
</feature>
<dbReference type="InterPro" id="IPR036047">
    <property type="entry name" value="F-box-like_dom_sf"/>
</dbReference>
<dbReference type="Pfam" id="PF12937">
    <property type="entry name" value="F-box-like"/>
    <property type="match status" value="1"/>
</dbReference>
<evidence type="ECO:0000313" key="3">
    <source>
        <dbReference type="EMBL" id="ROV98302.1"/>
    </source>
</evidence>
<dbReference type="Gene3D" id="3.80.10.10">
    <property type="entry name" value="Ribonuclease Inhibitor"/>
    <property type="match status" value="3"/>
</dbReference>
<dbReference type="SUPFAM" id="SSF52047">
    <property type="entry name" value="RNI-like"/>
    <property type="match status" value="1"/>
</dbReference>
<feature type="compositionally biased region" description="Low complexity" evidence="1">
    <location>
        <begin position="59"/>
        <end position="76"/>
    </location>
</feature>
<dbReference type="EMBL" id="LJZO01000014">
    <property type="protein sequence ID" value="ROV98302.1"/>
    <property type="molecule type" value="Genomic_DNA"/>
</dbReference>
<feature type="compositionally biased region" description="Basic residues" evidence="1">
    <location>
        <begin position="43"/>
        <end position="57"/>
    </location>
</feature>
<dbReference type="InterPro" id="IPR001611">
    <property type="entry name" value="Leu-rich_rpt"/>
</dbReference>
<dbReference type="AlphaFoldDB" id="A0A423W4P0"/>
<proteinExistence type="predicted"/>
<gene>
    <name evidence="3" type="ORF">VSDG_04462</name>
</gene>
<dbReference type="SUPFAM" id="SSF81383">
    <property type="entry name" value="F-box domain"/>
    <property type="match status" value="1"/>
</dbReference>
<organism evidence="3 4">
    <name type="scientific">Cytospora chrysosperma</name>
    <name type="common">Cytospora canker fungus</name>
    <name type="synonym">Sphaeria chrysosperma</name>
    <dbReference type="NCBI Taxonomy" id="252740"/>
    <lineage>
        <taxon>Eukaryota</taxon>
        <taxon>Fungi</taxon>
        <taxon>Dikarya</taxon>
        <taxon>Ascomycota</taxon>
        <taxon>Pezizomycotina</taxon>
        <taxon>Sordariomycetes</taxon>
        <taxon>Sordariomycetidae</taxon>
        <taxon>Diaporthales</taxon>
        <taxon>Cytosporaceae</taxon>
        <taxon>Cytospora</taxon>
    </lineage>
</organism>
<dbReference type="Proteomes" id="UP000284375">
    <property type="component" value="Unassembled WGS sequence"/>
</dbReference>
<dbReference type="GO" id="GO:0019005">
    <property type="term" value="C:SCF ubiquitin ligase complex"/>
    <property type="evidence" value="ECO:0007669"/>
    <property type="project" value="TreeGrafter"/>
</dbReference>
<dbReference type="PANTHER" id="PTHR13318:SF95">
    <property type="entry name" value="F-BOX PROTEIN YLR352W"/>
    <property type="match status" value="1"/>
</dbReference>
<dbReference type="PROSITE" id="PS50181">
    <property type="entry name" value="FBOX"/>
    <property type="match status" value="1"/>
</dbReference>
<name>A0A423W4P0_CYTCH</name>
<dbReference type="SMART" id="SM00367">
    <property type="entry name" value="LRR_CC"/>
    <property type="match status" value="9"/>
</dbReference>
<reference evidence="3 4" key="1">
    <citation type="submission" date="2015-09" db="EMBL/GenBank/DDBJ databases">
        <title>Host preference determinants of Valsa canker pathogens revealed by comparative genomics.</title>
        <authorList>
            <person name="Yin Z."/>
            <person name="Huang L."/>
        </authorList>
    </citation>
    <scope>NUCLEOTIDE SEQUENCE [LARGE SCALE GENOMIC DNA]</scope>
    <source>
        <strain evidence="3 4">YSFL</strain>
    </source>
</reference>
<evidence type="ECO:0000256" key="1">
    <source>
        <dbReference type="SAM" id="MobiDB-lite"/>
    </source>
</evidence>
<dbReference type="InterPro" id="IPR032675">
    <property type="entry name" value="LRR_dom_sf"/>
</dbReference>
<keyword evidence="4" id="KW-1185">Reference proteome</keyword>
<protein>
    <recommendedName>
        <fullName evidence="2">F-box domain-containing protein</fullName>
    </recommendedName>
</protein>
<comment type="caution">
    <text evidence="3">The sequence shown here is derived from an EMBL/GenBank/DDBJ whole genome shotgun (WGS) entry which is preliminary data.</text>
</comment>
<accession>A0A423W4P0</accession>
<dbReference type="Pfam" id="PF13516">
    <property type="entry name" value="LRR_6"/>
    <property type="match status" value="2"/>
</dbReference>
<dbReference type="GO" id="GO:0031146">
    <property type="term" value="P:SCF-dependent proteasomal ubiquitin-dependent protein catabolic process"/>
    <property type="evidence" value="ECO:0007669"/>
    <property type="project" value="TreeGrafter"/>
</dbReference>
<dbReference type="OrthoDB" id="550575at2759"/>
<dbReference type="PANTHER" id="PTHR13318">
    <property type="entry name" value="PARTNER OF PAIRED, ISOFORM B-RELATED"/>
    <property type="match status" value="1"/>
</dbReference>